<dbReference type="PANTHER" id="PTHR31912:SF34">
    <property type="entry name" value="NOTOCHORD-RELATED PROTEIN"/>
    <property type="match status" value="1"/>
</dbReference>
<evidence type="ECO:0000313" key="2">
    <source>
        <dbReference type="Proteomes" id="UP000218334"/>
    </source>
</evidence>
<protein>
    <submittedName>
        <fullName evidence="1">Uncharacterized protein</fullName>
    </submittedName>
</protein>
<dbReference type="AlphaFoldDB" id="A0A2H3C4R1"/>
<name>A0A2H3C4R1_9AGAR</name>
<evidence type="ECO:0000313" key="1">
    <source>
        <dbReference type="EMBL" id="PBK70286.1"/>
    </source>
</evidence>
<accession>A0A2H3C4R1</accession>
<proteinExistence type="predicted"/>
<keyword evidence="2" id="KW-1185">Reference proteome</keyword>
<gene>
    <name evidence="1" type="ORF">ARMSODRAFT_987954</name>
</gene>
<sequence length="846" mass="95945">MCYLDILDNLPCLCFSSSQFKMILWILCERGACDVPMFTAFRRMQEHVHKVCSVHVEHSTSDFGNIFYTTDIHDLVSHDLSNPLVAPHVQIYPEDVGRGPISEMWQVPNGCWHELLQDMLPPSILVGFRRYYIHEVAELTNGSWVIPQLWVQEGGTIHADCFHVERLSLLDKAPLVRVLAHEKLWLPVSDFAATHSDIAAWLGEVLFDEDSRTFAGKIPNCNRQIDQGDDLFTIWVPLWADDVSGACTKQYQKHINVYSQNANLPGTLLQQEFFVRFISTSPHATALEQLAMVTKHIKSTHLEPVESFNAATGHPCRFRLQIPDFPADNPQQSEEVSHIGHQGNCKCQACKAGGSNGFKATAENYHEFYEVMRMFPSHTGAPHSVQEIRACVLEQLRLATFGVESHVESLQTSSGTKDKIAYHWIDLLIPQACQIQKSQPTRCHQEISEELLAWLASQTSQPYNALLDIPFVDPSQDTLHNLHSGWTLLQQELFAIRLQSTDISGLRVPPIHAEYMMQYRNALIGKHFKTLIQTTIFHLHDIVTVDQLTLIRALGELRPVLWMSTIDDMDEYLGDLQLCIDNVLNAFANLDPAKILIKIKLHTLIHECFNAVFRMCSILSNHQAPSRDIAQKLVDLDRVKHILSGGFWRQESQWVNAGHDVRSILRTVPVIQQHLGWVPPPAWDPGFPKAVASKKRTGDKCYLGSWAIYSIGCIACIFIPSSKISAEFALGEALHHKYGMPVLLRPSKYLILDLVVKSKQGYVQAIQFTINVQHDCDSAGCTPSGLAHHQQEHLSSEATLRVIKHREADHFVVNMHAFHNARLLRKYLPQYLTVPRPLYSDRQQHH</sequence>
<dbReference type="PANTHER" id="PTHR31912">
    <property type="entry name" value="IP13529P"/>
    <property type="match status" value="1"/>
</dbReference>
<dbReference type="STRING" id="1076256.A0A2H3C4R1"/>
<dbReference type="EMBL" id="KZ293426">
    <property type="protein sequence ID" value="PBK70286.1"/>
    <property type="molecule type" value="Genomic_DNA"/>
</dbReference>
<organism evidence="1 2">
    <name type="scientific">Armillaria solidipes</name>
    <dbReference type="NCBI Taxonomy" id="1076256"/>
    <lineage>
        <taxon>Eukaryota</taxon>
        <taxon>Fungi</taxon>
        <taxon>Dikarya</taxon>
        <taxon>Basidiomycota</taxon>
        <taxon>Agaricomycotina</taxon>
        <taxon>Agaricomycetes</taxon>
        <taxon>Agaricomycetidae</taxon>
        <taxon>Agaricales</taxon>
        <taxon>Marasmiineae</taxon>
        <taxon>Physalacriaceae</taxon>
        <taxon>Armillaria</taxon>
    </lineage>
</organism>
<reference evidence="2" key="1">
    <citation type="journal article" date="2017" name="Nat. Ecol. Evol.">
        <title>Genome expansion and lineage-specific genetic innovations in the forest pathogenic fungi Armillaria.</title>
        <authorList>
            <person name="Sipos G."/>
            <person name="Prasanna A.N."/>
            <person name="Walter M.C."/>
            <person name="O'Connor E."/>
            <person name="Balint B."/>
            <person name="Krizsan K."/>
            <person name="Kiss B."/>
            <person name="Hess J."/>
            <person name="Varga T."/>
            <person name="Slot J."/>
            <person name="Riley R."/>
            <person name="Boka B."/>
            <person name="Rigling D."/>
            <person name="Barry K."/>
            <person name="Lee J."/>
            <person name="Mihaltcheva S."/>
            <person name="LaButti K."/>
            <person name="Lipzen A."/>
            <person name="Waldron R."/>
            <person name="Moloney N.M."/>
            <person name="Sperisen C."/>
            <person name="Kredics L."/>
            <person name="Vagvoelgyi C."/>
            <person name="Patrignani A."/>
            <person name="Fitzpatrick D."/>
            <person name="Nagy I."/>
            <person name="Doyle S."/>
            <person name="Anderson J.B."/>
            <person name="Grigoriev I.V."/>
            <person name="Gueldener U."/>
            <person name="Muensterkoetter M."/>
            <person name="Nagy L.G."/>
        </authorList>
    </citation>
    <scope>NUCLEOTIDE SEQUENCE [LARGE SCALE GENOMIC DNA]</scope>
    <source>
        <strain evidence="2">28-4</strain>
    </source>
</reference>
<dbReference type="Proteomes" id="UP000218334">
    <property type="component" value="Unassembled WGS sequence"/>
</dbReference>